<dbReference type="GO" id="GO:0030674">
    <property type="term" value="F:protein-macromolecule adaptor activity"/>
    <property type="evidence" value="ECO:0007669"/>
    <property type="project" value="TreeGrafter"/>
</dbReference>
<dbReference type="GO" id="GO:0008307">
    <property type="term" value="F:structural constituent of muscle"/>
    <property type="evidence" value="ECO:0007669"/>
    <property type="project" value="TreeGrafter"/>
</dbReference>
<dbReference type="Pfam" id="PF09470">
    <property type="entry name" value="Telethonin"/>
    <property type="match status" value="1"/>
</dbReference>
<organism evidence="1 2">
    <name type="scientific">Pleurodeles waltl</name>
    <name type="common">Iberian ribbed newt</name>
    <dbReference type="NCBI Taxonomy" id="8319"/>
    <lineage>
        <taxon>Eukaryota</taxon>
        <taxon>Metazoa</taxon>
        <taxon>Chordata</taxon>
        <taxon>Craniata</taxon>
        <taxon>Vertebrata</taxon>
        <taxon>Euteleostomi</taxon>
        <taxon>Amphibia</taxon>
        <taxon>Batrachia</taxon>
        <taxon>Caudata</taxon>
        <taxon>Salamandroidea</taxon>
        <taxon>Salamandridae</taxon>
        <taxon>Pleurodelinae</taxon>
        <taxon>Pleurodeles</taxon>
    </lineage>
</organism>
<keyword evidence="2" id="KW-1185">Reference proteome</keyword>
<dbReference type="GO" id="GO:0060048">
    <property type="term" value="P:cardiac muscle contraction"/>
    <property type="evidence" value="ECO:0007669"/>
    <property type="project" value="TreeGrafter"/>
</dbReference>
<evidence type="ECO:0000313" key="1">
    <source>
        <dbReference type="EMBL" id="KAJ1135263.1"/>
    </source>
</evidence>
<accession>A0AAV7Q4M2</accession>
<reference evidence="1" key="1">
    <citation type="journal article" date="2022" name="bioRxiv">
        <title>Sequencing and chromosome-scale assembly of the giantPleurodeles waltlgenome.</title>
        <authorList>
            <person name="Brown T."/>
            <person name="Elewa A."/>
            <person name="Iarovenko S."/>
            <person name="Subramanian E."/>
            <person name="Araus A.J."/>
            <person name="Petzold A."/>
            <person name="Susuki M."/>
            <person name="Suzuki K.-i.T."/>
            <person name="Hayashi T."/>
            <person name="Toyoda A."/>
            <person name="Oliveira C."/>
            <person name="Osipova E."/>
            <person name="Leigh N.D."/>
            <person name="Simon A."/>
            <person name="Yun M.H."/>
        </authorList>
    </citation>
    <scope>NUCLEOTIDE SEQUENCE</scope>
    <source>
        <strain evidence="1">20211129_DDA</strain>
        <tissue evidence="1">Liver</tissue>
    </source>
</reference>
<dbReference type="InterPro" id="IPR023111">
    <property type="entry name" value="Titin-like_dom_sf"/>
</dbReference>
<gene>
    <name evidence="1" type="ORF">NDU88_001707</name>
</gene>
<name>A0AAV7Q4M2_PLEWA</name>
<comment type="caution">
    <text evidence="1">The sequence shown here is derived from an EMBL/GenBank/DDBJ whole genome shotgun (WGS) entry which is preliminary data.</text>
</comment>
<evidence type="ECO:0008006" key="3">
    <source>
        <dbReference type="Google" id="ProtNLM"/>
    </source>
</evidence>
<dbReference type="Proteomes" id="UP001066276">
    <property type="component" value="Chromosome 6"/>
</dbReference>
<proteinExistence type="predicted"/>
<dbReference type="GO" id="GO:0055008">
    <property type="term" value="P:cardiac muscle tissue morphogenesis"/>
    <property type="evidence" value="ECO:0007669"/>
    <property type="project" value="TreeGrafter"/>
</dbReference>
<dbReference type="GO" id="GO:0035995">
    <property type="term" value="P:detection of muscle stretch"/>
    <property type="evidence" value="ECO:0007669"/>
    <property type="project" value="TreeGrafter"/>
</dbReference>
<dbReference type="GO" id="GO:0055003">
    <property type="term" value="P:cardiac myofibril assembly"/>
    <property type="evidence" value="ECO:0007669"/>
    <property type="project" value="TreeGrafter"/>
</dbReference>
<dbReference type="InterPro" id="IPR015667">
    <property type="entry name" value="Telethonin"/>
</dbReference>
<dbReference type="GO" id="GO:0031432">
    <property type="term" value="F:titin binding"/>
    <property type="evidence" value="ECO:0007669"/>
    <property type="project" value="TreeGrafter"/>
</dbReference>
<dbReference type="GO" id="GO:0030018">
    <property type="term" value="C:Z disc"/>
    <property type="evidence" value="ECO:0007669"/>
    <property type="project" value="TreeGrafter"/>
</dbReference>
<dbReference type="PANTHER" id="PTHR15143:SF0">
    <property type="entry name" value="TELETHONIN"/>
    <property type="match status" value="1"/>
</dbReference>
<sequence length="187" mass="21349">MSGRTVVLQGAGTLSAAELSCQVQEENTAQRECYTAEWRDLSLSSRDEKSCCMREADDHRKETYTKCREVQFLVQRSPWNIMKLGRLGEVQTEYHIPDQRALPLPIFKPVDLSGKTERVPTPQELRSMMEFERALSHPGDGLCQDKKMISKITKDLPPVMHMPLMEFGKVPLPRSLSRTLSQEARRG</sequence>
<dbReference type="Gene3D" id="2.20.160.10">
    <property type="entry name" value="titin domain like"/>
    <property type="match status" value="1"/>
</dbReference>
<evidence type="ECO:0000313" key="2">
    <source>
        <dbReference type="Proteomes" id="UP001066276"/>
    </source>
</evidence>
<dbReference type="AlphaFoldDB" id="A0AAV7Q4M2"/>
<dbReference type="GO" id="GO:0030240">
    <property type="term" value="P:skeletal muscle thin filament assembly"/>
    <property type="evidence" value="ECO:0007669"/>
    <property type="project" value="TreeGrafter"/>
</dbReference>
<dbReference type="PANTHER" id="PTHR15143">
    <property type="entry name" value="TELETHONIN"/>
    <property type="match status" value="1"/>
</dbReference>
<dbReference type="GO" id="GO:0030241">
    <property type="term" value="P:skeletal muscle myosin thick filament assembly"/>
    <property type="evidence" value="ECO:0007669"/>
    <property type="project" value="TreeGrafter"/>
</dbReference>
<dbReference type="GO" id="GO:0048769">
    <property type="term" value="P:sarcomerogenesis"/>
    <property type="evidence" value="ECO:0007669"/>
    <property type="project" value="TreeGrafter"/>
</dbReference>
<dbReference type="GO" id="GO:0003009">
    <property type="term" value="P:skeletal muscle contraction"/>
    <property type="evidence" value="ECO:0007669"/>
    <property type="project" value="TreeGrafter"/>
</dbReference>
<protein>
    <recommendedName>
        <fullName evidence="3">Telethonin</fullName>
    </recommendedName>
</protein>
<dbReference type="EMBL" id="JANPWB010000010">
    <property type="protein sequence ID" value="KAJ1135263.1"/>
    <property type="molecule type" value="Genomic_DNA"/>
</dbReference>
<dbReference type="GO" id="GO:0070080">
    <property type="term" value="F:titin Z domain binding"/>
    <property type="evidence" value="ECO:0007669"/>
    <property type="project" value="TreeGrafter"/>
</dbReference>